<accession>A0A948WZX1</accession>
<evidence type="ECO:0000313" key="23">
    <source>
        <dbReference type="EMBL" id="MBU3852059.1"/>
    </source>
</evidence>
<keyword evidence="14 19" id="KW-0131">Cell cycle</keyword>
<dbReference type="InterPro" id="IPR013221">
    <property type="entry name" value="Mur_ligase_cen"/>
</dbReference>
<keyword evidence="10 19" id="KW-0547">Nucleotide-binding</keyword>
<organism evidence="23 24">
    <name type="scientific">Candidatus Paralactobacillus gallistercoris</name>
    <dbReference type="NCBI Taxonomy" id="2838724"/>
    <lineage>
        <taxon>Bacteria</taxon>
        <taxon>Bacillati</taxon>
        <taxon>Bacillota</taxon>
        <taxon>Bacilli</taxon>
        <taxon>Lactobacillales</taxon>
        <taxon>Lactobacillaceae</taxon>
        <taxon>Lactobacillus</taxon>
    </lineage>
</organism>
<dbReference type="GO" id="GO:0051301">
    <property type="term" value="P:cell division"/>
    <property type="evidence" value="ECO:0007669"/>
    <property type="project" value="UniProtKB-KW"/>
</dbReference>
<keyword evidence="11 19" id="KW-0067">ATP-binding</keyword>
<dbReference type="Pfam" id="PF08245">
    <property type="entry name" value="Mur_ligase_M"/>
    <property type="match status" value="1"/>
</dbReference>
<evidence type="ECO:0000256" key="17">
    <source>
        <dbReference type="ARBA" id="ARBA00032324"/>
    </source>
</evidence>
<comment type="catalytic activity">
    <reaction evidence="18 19 20">
        <text>UDP-N-acetyl-alpha-D-muramoyl-L-alanine + D-glutamate + ATP = UDP-N-acetyl-alpha-D-muramoyl-L-alanyl-D-glutamate + ADP + phosphate + H(+)</text>
        <dbReference type="Rhea" id="RHEA:16429"/>
        <dbReference type="ChEBI" id="CHEBI:15378"/>
        <dbReference type="ChEBI" id="CHEBI:29986"/>
        <dbReference type="ChEBI" id="CHEBI:30616"/>
        <dbReference type="ChEBI" id="CHEBI:43474"/>
        <dbReference type="ChEBI" id="CHEBI:83898"/>
        <dbReference type="ChEBI" id="CHEBI:83900"/>
        <dbReference type="ChEBI" id="CHEBI:456216"/>
        <dbReference type="EC" id="6.3.2.9"/>
    </reaction>
</comment>
<dbReference type="GO" id="GO:0008360">
    <property type="term" value="P:regulation of cell shape"/>
    <property type="evidence" value="ECO:0007669"/>
    <property type="project" value="UniProtKB-KW"/>
</dbReference>
<evidence type="ECO:0000256" key="16">
    <source>
        <dbReference type="ARBA" id="ARBA00030398"/>
    </source>
</evidence>
<evidence type="ECO:0000256" key="6">
    <source>
        <dbReference type="ARBA" id="ARBA00015655"/>
    </source>
</evidence>
<evidence type="ECO:0000256" key="12">
    <source>
        <dbReference type="ARBA" id="ARBA00022960"/>
    </source>
</evidence>
<dbReference type="Gene3D" id="3.90.190.20">
    <property type="entry name" value="Mur ligase, C-terminal domain"/>
    <property type="match status" value="1"/>
</dbReference>
<evidence type="ECO:0000256" key="15">
    <source>
        <dbReference type="ARBA" id="ARBA00023316"/>
    </source>
</evidence>
<protein>
    <recommendedName>
        <fullName evidence="6 19">UDP-N-acetylmuramoylalanine--D-glutamate ligase</fullName>
        <ecNumber evidence="5 19">6.3.2.9</ecNumber>
    </recommendedName>
    <alternativeName>
        <fullName evidence="17 19">D-glutamic acid-adding enzyme</fullName>
    </alternativeName>
    <alternativeName>
        <fullName evidence="16 19">UDP-N-acetylmuramoyl-L-alanyl-D-glutamate synthetase</fullName>
    </alternativeName>
</protein>
<dbReference type="SUPFAM" id="SSF53244">
    <property type="entry name" value="MurD-like peptide ligases, peptide-binding domain"/>
    <property type="match status" value="1"/>
</dbReference>
<evidence type="ECO:0000313" key="24">
    <source>
        <dbReference type="Proteomes" id="UP000777303"/>
    </source>
</evidence>
<dbReference type="GO" id="GO:0004326">
    <property type="term" value="F:tetrahydrofolylpolyglutamate synthase activity"/>
    <property type="evidence" value="ECO:0007669"/>
    <property type="project" value="InterPro"/>
</dbReference>
<comment type="pathway">
    <text evidence="3 19 20">Cell wall biogenesis; peptidoglycan biosynthesis.</text>
</comment>
<feature type="binding site" evidence="19">
    <location>
        <begin position="120"/>
        <end position="126"/>
    </location>
    <ligand>
        <name>ATP</name>
        <dbReference type="ChEBI" id="CHEBI:30616"/>
    </ligand>
</feature>
<gene>
    <name evidence="19" type="primary">murD</name>
    <name evidence="23" type="ORF">H9901_05110</name>
</gene>
<evidence type="ECO:0000256" key="7">
    <source>
        <dbReference type="ARBA" id="ARBA00022490"/>
    </source>
</evidence>
<keyword evidence="8 19" id="KW-0436">Ligase</keyword>
<dbReference type="InterPro" id="IPR018109">
    <property type="entry name" value="Folylpolyglutamate_synth_CS"/>
</dbReference>
<dbReference type="EC" id="6.3.2.9" evidence="5 19"/>
<evidence type="ECO:0000256" key="13">
    <source>
        <dbReference type="ARBA" id="ARBA00022984"/>
    </source>
</evidence>
<evidence type="ECO:0000256" key="11">
    <source>
        <dbReference type="ARBA" id="ARBA00022840"/>
    </source>
</evidence>
<dbReference type="PROSITE" id="PS01011">
    <property type="entry name" value="FOLYLPOLYGLU_SYNT_1"/>
    <property type="match status" value="1"/>
</dbReference>
<dbReference type="InterPro" id="IPR036615">
    <property type="entry name" value="Mur_ligase_C_dom_sf"/>
</dbReference>
<reference evidence="23" key="2">
    <citation type="submission" date="2021-04" db="EMBL/GenBank/DDBJ databases">
        <authorList>
            <person name="Gilroy R."/>
        </authorList>
    </citation>
    <scope>NUCLEOTIDE SEQUENCE</scope>
    <source>
        <strain evidence="23">F6-6636</strain>
    </source>
</reference>
<dbReference type="InterPro" id="IPR004101">
    <property type="entry name" value="Mur_ligase_C"/>
</dbReference>
<dbReference type="InterPro" id="IPR005762">
    <property type="entry name" value="MurD"/>
</dbReference>
<evidence type="ECO:0000256" key="5">
    <source>
        <dbReference type="ARBA" id="ARBA00012212"/>
    </source>
</evidence>
<evidence type="ECO:0000256" key="3">
    <source>
        <dbReference type="ARBA" id="ARBA00004752"/>
    </source>
</evidence>
<name>A0A948WZX1_9LACO</name>
<dbReference type="AlphaFoldDB" id="A0A948WZX1"/>
<dbReference type="GO" id="GO:0005524">
    <property type="term" value="F:ATP binding"/>
    <property type="evidence" value="ECO:0007669"/>
    <property type="project" value="UniProtKB-UniRule"/>
</dbReference>
<dbReference type="InterPro" id="IPR036565">
    <property type="entry name" value="Mur-like_cat_sf"/>
</dbReference>
<dbReference type="NCBIfam" id="TIGR01087">
    <property type="entry name" value="murD"/>
    <property type="match status" value="1"/>
</dbReference>
<keyword evidence="13 19" id="KW-0573">Peptidoglycan synthesis</keyword>
<evidence type="ECO:0000259" key="21">
    <source>
        <dbReference type="Pfam" id="PF02875"/>
    </source>
</evidence>
<evidence type="ECO:0000256" key="1">
    <source>
        <dbReference type="ARBA" id="ARBA00002734"/>
    </source>
</evidence>
<dbReference type="GO" id="GO:0008764">
    <property type="term" value="F:UDP-N-acetylmuramoylalanine-D-glutamate ligase activity"/>
    <property type="evidence" value="ECO:0007669"/>
    <property type="project" value="UniProtKB-UniRule"/>
</dbReference>
<evidence type="ECO:0000256" key="14">
    <source>
        <dbReference type="ARBA" id="ARBA00023306"/>
    </source>
</evidence>
<dbReference type="Gene3D" id="3.40.1190.10">
    <property type="entry name" value="Mur-like, catalytic domain"/>
    <property type="match status" value="1"/>
</dbReference>
<dbReference type="Gene3D" id="3.40.50.720">
    <property type="entry name" value="NAD(P)-binding Rossmann-like Domain"/>
    <property type="match status" value="1"/>
</dbReference>
<evidence type="ECO:0000256" key="10">
    <source>
        <dbReference type="ARBA" id="ARBA00022741"/>
    </source>
</evidence>
<dbReference type="EMBL" id="JAHLFS010000063">
    <property type="protein sequence ID" value="MBU3852059.1"/>
    <property type="molecule type" value="Genomic_DNA"/>
</dbReference>
<keyword evidence="15 19" id="KW-0961">Cell wall biogenesis/degradation</keyword>
<evidence type="ECO:0000256" key="2">
    <source>
        <dbReference type="ARBA" id="ARBA00004496"/>
    </source>
</evidence>
<keyword evidence="12 19" id="KW-0133">Cell shape</keyword>
<sequence>MRHITTYQDKKVLVLGLGESGVNVAKLLHQLGAQVTVNDLKQFAADDPDIVALRKLGIEVITGHHPTALLDDGFQYLVKDPGIRYDNPMIVKAAANHIPVISEPEVAFEASSAPWIGITGTNGKTTTTTMIELMLNDHRKCGHAYADGNIGVSASKVVQKATADDVMVTELSSFQLQGTTKLRPHIAVITNIYSTHLDYHGDRAHYIAAKMKITANQTADDYLVINWDKAEWRDLSKQTQAQVIPFSAQDLNEDGAYLKNGTLYFKGEPIIKADAIKVPGEQNIENALAAIAVAKLMGQDNQAIVDVLTTFPGVKHRVQFVAEYQQRRFYNDSKATNITATQVALRSFKQPVILLAGGLDRGNGFDDLIPSLREHVKAIVLFGQTADKIAAAARKAGVKTIKFAERAGAAVPLAYQLSAPGDVILLSPACASWDQYSHFEVRGDEFIDAVHHLIAKQGGKPCE</sequence>
<comment type="function">
    <text evidence="1 19 20">Cell wall formation. Catalyzes the addition of glutamate to the nucleotide precursor UDP-N-acetylmuramoyl-L-alanine (UMA).</text>
</comment>
<dbReference type="Pfam" id="PF21799">
    <property type="entry name" value="MurD-like_N"/>
    <property type="match status" value="1"/>
</dbReference>
<dbReference type="SUPFAM" id="SSF53623">
    <property type="entry name" value="MurD-like peptide ligases, catalytic domain"/>
    <property type="match status" value="1"/>
</dbReference>
<evidence type="ECO:0000256" key="4">
    <source>
        <dbReference type="ARBA" id="ARBA00010416"/>
    </source>
</evidence>
<dbReference type="PANTHER" id="PTHR43692:SF1">
    <property type="entry name" value="UDP-N-ACETYLMURAMOYLALANINE--D-GLUTAMATE LIGASE"/>
    <property type="match status" value="1"/>
</dbReference>
<dbReference type="Pfam" id="PF02875">
    <property type="entry name" value="Mur_ligase_C"/>
    <property type="match status" value="1"/>
</dbReference>
<evidence type="ECO:0000256" key="19">
    <source>
        <dbReference type="HAMAP-Rule" id="MF_00639"/>
    </source>
</evidence>
<proteinExistence type="inferred from homology"/>
<feature type="domain" description="Mur ligase C-terminal" evidence="21">
    <location>
        <begin position="316"/>
        <end position="430"/>
    </location>
</feature>
<comment type="similarity">
    <text evidence="4 19">Belongs to the MurCDEF family.</text>
</comment>
<dbReference type="PANTHER" id="PTHR43692">
    <property type="entry name" value="UDP-N-ACETYLMURAMOYLALANINE--D-GLUTAMATE LIGASE"/>
    <property type="match status" value="1"/>
</dbReference>
<comment type="caution">
    <text evidence="23">The sequence shown here is derived from an EMBL/GenBank/DDBJ whole genome shotgun (WGS) entry which is preliminary data.</text>
</comment>
<dbReference type="GO" id="GO:0071555">
    <property type="term" value="P:cell wall organization"/>
    <property type="evidence" value="ECO:0007669"/>
    <property type="project" value="UniProtKB-KW"/>
</dbReference>
<comment type="subcellular location">
    <subcellularLocation>
        <location evidence="2 19 20">Cytoplasm</location>
    </subcellularLocation>
</comment>
<evidence type="ECO:0000259" key="22">
    <source>
        <dbReference type="Pfam" id="PF08245"/>
    </source>
</evidence>
<evidence type="ECO:0000256" key="8">
    <source>
        <dbReference type="ARBA" id="ARBA00022598"/>
    </source>
</evidence>
<keyword evidence="9 19" id="KW-0132">Cell division</keyword>
<dbReference type="Proteomes" id="UP000777303">
    <property type="component" value="Unassembled WGS sequence"/>
</dbReference>
<dbReference type="HAMAP" id="MF_00639">
    <property type="entry name" value="MurD"/>
    <property type="match status" value="1"/>
</dbReference>
<reference evidence="23" key="1">
    <citation type="journal article" date="2021" name="PeerJ">
        <title>Extensive microbial diversity within the chicken gut microbiome revealed by metagenomics and culture.</title>
        <authorList>
            <person name="Gilroy R."/>
            <person name="Ravi A."/>
            <person name="Getino M."/>
            <person name="Pursley I."/>
            <person name="Horton D.L."/>
            <person name="Alikhan N.F."/>
            <person name="Baker D."/>
            <person name="Gharbi K."/>
            <person name="Hall N."/>
            <person name="Watson M."/>
            <person name="Adriaenssens E.M."/>
            <person name="Foster-Nyarko E."/>
            <person name="Jarju S."/>
            <person name="Secka A."/>
            <person name="Antonio M."/>
            <person name="Oren A."/>
            <person name="Chaudhuri R.R."/>
            <person name="La Ragione R."/>
            <person name="Hildebrand F."/>
            <person name="Pallen M.J."/>
        </authorList>
    </citation>
    <scope>NUCLEOTIDE SEQUENCE</scope>
    <source>
        <strain evidence="23">F6-6636</strain>
    </source>
</reference>
<dbReference type="GO" id="GO:0005737">
    <property type="term" value="C:cytoplasm"/>
    <property type="evidence" value="ECO:0007669"/>
    <property type="project" value="UniProtKB-SubCell"/>
</dbReference>
<evidence type="ECO:0000256" key="9">
    <source>
        <dbReference type="ARBA" id="ARBA00022618"/>
    </source>
</evidence>
<feature type="domain" description="Mur ligase central" evidence="22">
    <location>
        <begin position="118"/>
        <end position="294"/>
    </location>
</feature>
<evidence type="ECO:0000256" key="20">
    <source>
        <dbReference type="RuleBase" id="RU003664"/>
    </source>
</evidence>
<dbReference type="GO" id="GO:0009252">
    <property type="term" value="P:peptidoglycan biosynthetic process"/>
    <property type="evidence" value="ECO:0007669"/>
    <property type="project" value="UniProtKB-UniRule"/>
</dbReference>
<dbReference type="SUPFAM" id="SSF51984">
    <property type="entry name" value="MurCD N-terminal domain"/>
    <property type="match status" value="1"/>
</dbReference>
<keyword evidence="7 19" id="KW-0963">Cytoplasm</keyword>
<evidence type="ECO:0000256" key="18">
    <source>
        <dbReference type="ARBA" id="ARBA00047632"/>
    </source>
</evidence>